<dbReference type="OrthoDB" id="10255539at2759"/>
<dbReference type="PANTHER" id="PTHR43977">
    <property type="entry name" value="STRUCTURAL MAINTENANCE OF CHROMOSOMES PROTEIN 3"/>
    <property type="match status" value="1"/>
</dbReference>
<protein>
    <recommendedName>
        <fullName evidence="4">RecF/RecN/SMC N-terminal domain-containing protein</fullName>
    </recommendedName>
</protein>
<comment type="caution">
    <text evidence="5">The sequence shown here is derived from an EMBL/GenBank/DDBJ whole genome shotgun (WGS) entry which is preliminary data.</text>
</comment>
<evidence type="ECO:0000259" key="4">
    <source>
        <dbReference type="Pfam" id="PF02463"/>
    </source>
</evidence>
<dbReference type="InterPro" id="IPR003395">
    <property type="entry name" value="RecF/RecN/SMC_N"/>
</dbReference>
<dbReference type="EMBL" id="LIAE01006327">
    <property type="protein sequence ID" value="PAV91278.1"/>
    <property type="molecule type" value="Genomic_DNA"/>
</dbReference>
<dbReference type="Proteomes" id="UP000218231">
    <property type="component" value="Unassembled WGS sequence"/>
</dbReference>
<dbReference type="Pfam" id="PF02463">
    <property type="entry name" value="SMC_N"/>
    <property type="match status" value="1"/>
</dbReference>
<keyword evidence="1" id="KW-0131">Cell cycle</keyword>
<feature type="compositionally biased region" description="Basic and acidic residues" evidence="3">
    <location>
        <begin position="471"/>
        <end position="486"/>
    </location>
</feature>
<dbReference type="SUPFAM" id="SSF52540">
    <property type="entry name" value="P-loop containing nucleoside triphosphate hydrolases"/>
    <property type="match status" value="1"/>
</dbReference>
<keyword evidence="6" id="KW-1185">Reference proteome</keyword>
<dbReference type="CDD" id="cd03273">
    <property type="entry name" value="ABC_SMC2_euk"/>
    <property type="match status" value="1"/>
</dbReference>
<feature type="domain" description="RecF/RecN/SMC N-terminal" evidence="4">
    <location>
        <begin position="2"/>
        <end position="456"/>
    </location>
</feature>
<feature type="region of interest" description="Disordered" evidence="3">
    <location>
        <begin position="380"/>
        <end position="399"/>
    </location>
</feature>
<feature type="coiled-coil region" evidence="2">
    <location>
        <begin position="275"/>
        <end position="343"/>
    </location>
</feature>
<feature type="region of interest" description="Disordered" evidence="3">
    <location>
        <begin position="464"/>
        <end position="487"/>
    </location>
</feature>
<name>A0A2A2LYP8_9BILA</name>
<dbReference type="AlphaFoldDB" id="A0A2A2LYP8"/>
<reference evidence="5 6" key="1">
    <citation type="journal article" date="2017" name="Curr. Biol.">
        <title>Genome architecture and evolution of a unichromosomal asexual nematode.</title>
        <authorList>
            <person name="Fradin H."/>
            <person name="Zegar C."/>
            <person name="Gutwein M."/>
            <person name="Lucas J."/>
            <person name="Kovtun M."/>
            <person name="Corcoran D."/>
            <person name="Baugh L.R."/>
            <person name="Kiontke K."/>
            <person name="Gunsalus K."/>
            <person name="Fitch D.H."/>
            <person name="Piano F."/>
        </authorList>
    </citation>
    <scope>NUCLEOTIDE SEQUENCE [LARGE SCALE GENOMIC DNA]</scope>
    <source>
        <strain evidence="5">PF1309</strain>
    </source>
</reference>
<dbReference type="GO" id="GO:0005524">
    <property type="term" value="F:ATP binding"/>
    <property type="evidence" value="ECO:0007669"/>
    <property type="project" value="InterPro"/>
</dbReference>
<proteinExistence type="predicted"/>
<dbReference type="InterPro" id="IPR027120">
    <property type="entry name" value="Smc2_ABC"/>
</dbReference>
<evidence type="ECO:0000256" key="3">
    <source>
        <dbReference type="SAM" id="MobiDB-lite"/>
    </source>
</evidence>
<evidence type="ECO:0000313" key="6">
    <source>
        <dbReference type="Proteomes" id="UP000218231"/>
    </source>
</evidence>
<dbReference type="STRING" id="2018661.A0A2A2LYP8"/>
<dbReference type="Gene3D" id="3.40.50.300">
    <property type="entry name" value="P-loop containing nucleotide triphosphate hydrolases"/>
    <property type="match status" value="1"/>
</dbReference>
<evidence type="ECO:0000256" key="1">
    <source>
        <dbReference type="ARBA" id="ARBA00023306"/>
    </source>
</evidence>
<gene>
    <name evidence="5" type="ORF">WR25_16831</name>
</gene>
<evidence type="ECO:0000256" key="2">
    <source>
        <dbReference type="SAM" id="Coils"/>
    </source>
</evidence>
<organism evidence="5 6">
    <name type="scientific">Diploscapter pachys</name>
    <dbReference type="NCBI Taxonomy" id="2018661"/>
    <lineage>
        <taxon>Eukaryota</taxon>
        <taxon>Metazoa</taxon>
        <taxon>Ecdysozoa</taxon>
        <taxon>Nematoda</taxon>
        <taxon>Chromadorea</taxon>
        <taxon>Rhabditida</taxon>
        <taxon>Rhabditina</taxon>
        <taxon>Rhabditomorpha</taxon>
        <taxon>Rhabditoidea</taxon>
        <taxon>Rhabditidae</taxon>
        <taxon>Diploscapter</taxon>
    </lineage>
</organism>
<dbReference type="InterPro" id="IPR027417">
    <property type="entry name" value="P-loop_NTPase"/>
</dbReference>
<keyword evidence="2" id="KW-0175">Coiled coil</keyword>
<evidence type="ECO:0000313" key="5">
    <source>
        <dbReference type="EMBL" id="PAV91278.1"/>
    </source>
</evidence>
<accession>A0A2A2LYP8</accession>
<dbReference type="GO" id="GO:0016887">
    <property type="term" value="F:ATP hydrolysis activity"/>
    <property type="evidence" value="ECO:0007669"/>
    <property type="project" value="InterPro"/>
</dbReference>
<sequence>MYVKSVELDGFKSYARREKIEGFDEQFNAITGLNGSGKSNILDSICFVLGISKLDAIRAKNLTDLIFKQGQAGITKATVSITFDNSDKKQSPIGYSNCNEIVVRRQVQVGGKSTYQVNGVAQSNTKVIDLFRSVSLNVNNPHFLIMQGRITKVLNMKPIEILGMIEEAAGTKLYEQRKDEAIRTIKNKDIMLNEINEMLDGEIDQQLEKMRSDQKFYARHIALKKQLAEALQKREAYRYWNYAVSVILSFTRLFILTKAESHGRTMEICHFQTNSEECEKEGNALVDEMKVLEEEIKACEEEMEKLQEQLAEIEAEKSKDNGMGKMEEQQKTLQKELAIAESERDGVAGQQKKDEQEIGRVKKSIDGDHKVMAKKEKELEKIKKDNEQDIGSTADDEKKVEDINKQLDALAQGMTTDDQGNAITFEKKIQDYNAEANNYQTTVTQDQKKIDVIKKNLREAEKELASLGNKSNKDADDEKNKKKELDNIQTDIGRLNFDSNRDAQLTKDLQDKRTEQQNARGDIEQIRTSTSQTYGNLFYKYHTNDSRFDHSDVVGPLATLIKVKDPKWNYAVQIAGGQNVSI</sequence>